<accession>C5A5Q7</accession>
<dbReference type="EMBL" id="CP001398">
    <property type="protein sequence ID" value="ACS33569.1"/>
    <property type="molecule type" value="Genomic_DNA"/>
</dbReference>
<dbReference type="AlphaFoldDB" id="C5A5Q7"/>
<gene>
    <name evidence="1" type="ordered locus">TGAM_1067</name>
</gene>
<dbReference type="PATRIC" id="fig|593117.10.peg.1066"/>
<dbReference type="eggNOG" id="arCOG05737">
    <property type="taxonomic scope" value="Archaea"/>
</dbReference>
<proteinExistence type="predicted"/>
<evidence type="ECO:0000313" key="1">
    <source>
        <dbReference type="EMBL" id="ACS33569.1"/>
    </source>
</evidence>
<organism evidence="1 2">
    <name type="scientific">Thermococcus gammatolerans (strain DSM 15229 / JCM 11827 / EJ3)</name>
    <dbReference type="NCBI Taxonomy" id="593117"/>
    <lineage>
        <taxon>Archaea</taxon>
        <taxon>Methanobacteriati</taxon>
        <taxon>Methanobacteriota</taxon>
        <taxon>Thermococci</taxon>
        <taxon>Thermococcales</taxon>
        <taxon>Thermococcaceae</taxon>
        <taxon>Thermococcus</taxon>
    </lineage>
</organism>
<dbReference type="STRING" id="593117.TGAM_1067"/>
<name>C5A5Q7_THEGJ</name>
<keyword evidence="2" id="KW-1185">Reference proteome</keyword>
<dbReference type="HOGENOM" id="CLU_1773304_0_0_2"/>
<dbReference type="PaxDb" id="593117-TGAM_1067"/>
<sequence>MMKMRVWEGIRLFENIVCKSPEDLFLLIQEALRLGRGVLVRIFSKNERSAYVHLLFDEEKLLLAEVVFIRTGGRLTGELAVRYLLDVLSFPVIADVYSLGDEEVKKTVLSNLELYDETPNVLLFELFSPKLWRSSPTSLKSDSLVHSLE</sequence>
<dbReference type="Proteomes" id="UP000001488">
    <property type="component" value="Chromosome"/>
</dbReference>
<evidence type="ECO:0000313" key="2">
    <source>
        <dbReference type="Proteomes" id="UP000001488"/>
    </source>
</evidence>
<dbReference type="KEGG" id="tga:TGAM_1067"/>
<reference evidence="1 2" key="1">
    <citation type="journal article" date="2007" name="Genome Biol.">
        <title>Genome analysis and genome-wide proteomics of Thermococcus gammatolerans, the most radioresistant organism known amongst the Archaea.</title>
        <authorList>
            <person name="Zivanovic Y."/>
            <person name="Armengaud J."/>
            <person name="Lagorce A."/>
            <person name="Leplat C."/>
            <person name="Guerin P."/>
            <person name="Dutertre M."/>
            <person name="Anthouard V."/>
            <person name="Forterre P."/>
            <person name="Wincker P."/>
            <person name="Confalonieri F."/>
        </authorList>
    </citation>
    <scope>NUCLEOTIDE SEQUENCE [LARGE SCALE GENOMIC DNA]</scope>
    <source>
        <strain evidence="2">DSM 15229 / JCM 11827 / EJ3</strain>
    </source>
</reference>
<protein>
    <submittedName>
        <fullName evidence="1">Uncharacterized protein</fullName>
    </submittedName>
</protein>